<comment type="caution">
    <text evidence="2">The sequence shown here is derived from an EMBL/GenBank/DDBJ whole genome shotgun (WGS) entry which is preliminary data.</text>
</comment>
<dbReference type="AlphaFoldDB" id="A0A5A7PFL6"/>
<evidence type="ECO:0000256" key="1">
    <source>
        <dbReference type="SAM" id="MobiDB-lite"/>
    </source>
</evidence>
<proteinExistence type="predicted"/>
<organism evidence="2 3">
    <name type="scientific">Striga asiatica</name>
    <name type="common">Asiatic witchweed</name>
    <name type="synonym">Buchnera asiatica</name>
    <dbReference type="NCBI Taxonomy" id="4170"/>
    <lineage>
        <taxon>Eukaryota</taxon>
        <taxon>Viridiplantae</taxon>
        <taxon>Streptophyta</taxon>
        <taxon>Embryophyta</taxon>
        <taxon>Tracheophyta</taxon>
        <taxon>Spermatophyta</taxon>
        <taxon>Magnoliopsida</taxon>
        <taxon>eudicotyledons</taxon>
        <taxon>Gunneridae</taxon>
        <taxon>Pentapetalae</taxon>
        <taxon>asterids</taxon>
        <taxon>lamiids</taxon>
        <taxon>Lamiales</taxon>
        <taxon>Orobanchaceae</taxon>
        <taxon>Buchnereae</taxon>
        <taxon>Striga</taxon>
    </lineage>
</organism>
<gene>
    <name evidence="2" type="ORF">STAS_07343</name>
</gene>
<evidence type="ECO:0000313" key="3">
    <source>
        <dbReference type="Proteomes" id="UP000325081"/>
    </source>
</evidence>
<keyword evidence="3" id="KW-1185">Reference proteome</keyword>
<reference evidence="3" key="1">
    <citation type="journal article" date="2019" name="Curr. Biol.">
        <title>Genome Sequence of Striga asiatica Provides Insight into the Evolution of Plant Parasitism.</title>
        <authorList>
            <person name="Yoshida S."/>
            <person name="Kim S."/>
            <person name="Wafula E.K."/>
            <person name="Tanskanen J."/>
            <person name="Kim Y.M."/>
            <person name="Honaas L."/>
            <person name="Yang Z."/>
            <person name="Spallek T."/>
            <person name="Conn C.E."/>
            <person name="Ichihashi Y."/>
            <person name="Cheong K."/>
            <person name="Cui S."/>
            <person name="Der J.P."/>
            <person name="Gundlach H."/>
            <person name="Jiao Y."/>
            <person name="Hori C."/>
            <person name="Ishida J.K."/>
            <person name="Kasahara H."/>
            <person name="Kiba T."/>
            <person name="Kim M.S."/>
            <person name="Koo N."/>
            <person name="Laohavisit A."/>
            <person name="Lee Y.H."/>
            <person name="Lumba S."/>
            <person name="McCourt P."/>
            <person name="Mortimer J.C."/>
            <person name="Mutuku J.M."/>
            <person name="Nomura T."/>
            <person name="Sasaki-Sekimoto Y."/>
            <person name="Seto Y."/>
            <person name="Wang Y."/>
            <person name="Wakatake T."/>
            <person name="Sakakibara H."/>
            <person name="Demura T."/>
            <person name="Yamaguchi S."/>
            <person name="Yoneyama K."/>
            <person name="Manabe R.I."/>
            <person name="Nelson D.C."/>
            <person name="Schulman A.H."/>
            <person name="Timko M.P."/>
            <person name="dePamphilis C.W."/>
            <person name="Choi D."/>
            <person name="Shirasu K."/>
        </authorList>
    </citation>
    <scope>NUCLEOTIDE SEQUENCE [LARGE SCALE GENOMIC DNA]</scope>
    <source>
        <strain evidence="3">cv. UVA1</strain>
    </source>
</reference>
<accession>A0A5A7PFL6</accession>
<feature type="region of interest" description="Disordered" evidence="1">
    <location>
        <begin position="69"/>
        <end position="103"/>
    </location>
</feature>
<dbReference type="Proteomes" id="UP000325081">
    <property type="component" value="Unassembled WGS sequence"/>
</dbReference>
<sequence>MFYLISEISSWGSHIWLVALASSISRSKPKWRISLDLFKAQTGIRPRDNLGFQEDNKFNNINHKMLNFNPRRSENVSKGPFRNDEQYEINTNNNTNKDDSQNAVDKMFKTSPAAKMLSRNEENFDN</sequence>
<protein>
    <submittedName>
        <fullName evidence="2">DCD (Development and Cell Death) domain protein</fullName>
    </submittedName>
</protein>
<feature type="compositionally biased region" description="Basic and acidic residues" evidence="1">
    <location>
        <begin position="71"/>
        <end position="85"/>
    </location>
</feature>
<name>A0A5A7PFL6_STRAF</name>
<evidence type="ECO:0000313" key="2">
    <source>
        <dbReference type="EMBL" id="GER31348.1"/>
    </source>
</evidence>
<dbReference type="EMBL" id="BKCP01004450">
    <property type="protein sequence ID" value="GER31348.1"/>
    <property type="molecule type" value="Genomic_DNA"/>
</dbReference>